<organism evidence="1 4">
    <name type="scientific">Candidatus Hakubella thermalkaliphila</name>
    <dbReference type="NCBI Taxonomy" id="2754717"/>
    <lineage>
        <taxon>Bacteria</taxon>
        <taxon>Bacillati</taxon>
        <taxon>Actinomycetota</taxon>
        <taxon>Actinomycetota incertae sedis</taxon>
        <taxon>Candidatus Hakubellales</taxon>
        <taxon>Candidatus Hakubellaceae</taxon>
        <taxon>Candidatus Hakubella</taxon>
    </lineage>
</organism>
<dbReference type="AlphaFoldDB" id="A0A6V8QAK6"/>
<sequence>MSLVDVERLREIAELEFADIVVEAFVPGVNEVRVILTDGSFVDIWFSLKLADRYSYYRERRAVDGTIYRQDNALHKRWQSVATFPKHFHIASETNVVESHRSEVPEEALREFLTFVRDRMSTPSGSSQ</sequence>
<proteinExistence type="predicted"/>
<comment type="caution">
    <text evidence="1">The sequence shown here is derived from an EMBL/GenBank/DDBJ whole genome shotgun (WGS) entry which is preliminary data.</text>
</comment>
<dbReference type="RefSeq" id="WP_176226997.1">
    <property type="nucleotide sequence ID" value="NZ_BLRV01000141.1"/>
</dbReference>
<evidence type="ECO:0000313" key="1">
    <source>
        <dbReference type="EMBL" id="GFP21924.1"/>
    </source>
</evidence>
<protein>
    <submittedName>
        <fullName evidence="1">Uncharacterized protein</fullName>
    </submittedName>
</protein>
<dbReference type="Pfam" id="PF20126">
    <property type="entry name" value="TumE"/>
    <property type="match status" value="1"/>
</dbReference>
<accession>A0A6V8QAK6</accession>
<name>A0A6V8QAK6_9ACTN</name>
<dbReference type="Proteomes" id="UP000543224">
    <property type="component" value="Unassembled WGS sequence"/>
</dbReference>
<evidence type="ECO:0000313" key="4">
    <source>
        <dbReference type="Proteomes" id="UP000580051"/>
    </source>
</evidence>
<dbReference type="EMBL" id="BLRX01000176">
    <property type="protein sequence ID" value="GFP25730.1"/>
    <property type="molecule type" value="Genomic_DNA"/>
</dbReference>
<dbReference type="EMBL" id="BLRV01000141">
    <property type="protein sequence ID" value="GFP21924.1"/>
    <property type="molecule type" value="Genomic_DNA"/>
</dbReference>
<reference evidence="3 4" key="1">
    <citation type="journal article" date="2020" name="Front. Microbiol.">
        <title>Single-cell genomics of novel Actinobacteria with the Wood-Ljungdahl pathway discovered in a serpentinizing system.</title>
        <authorList>
            <person name="Merino N."/>
            <person name="Kawai M."/>
            <person name="Boyd E.S."/>
            <person name="Colman D.R."/>
            <person name="McGlynn S.E."/>
            <person name="Nealson K.H."/>
            <person name="Kurokawa K."/>
            <person name="Hongoh Y."/>
        </authorList>
    </citation>
    <scope>NUCLEOTIDE SEQUENCE [LARGE SCALE GENOMIC DNA]</scope>
    <source>
        <strain evidence="1 4">S06</strain>
        <strain evidence="2 3">S25</strain>
    </source>
</reference>
<dbReference type="Proteomes" id="UP000580051">
    <property type="component" value="Unassembled WGS sequence"/>
</dbReference>
<dbReference type="InterPro" id="IPR045397">
    <property type="entry name" value="TumE-like"/>
</dbReference>
<evidence type="ECO:0000313" key="3">
    <source>
        <dbReference type="Proteomes" id="UP000543224"/>
    </source>
</evidence>
<gene>
    <name evidence="1" type="ORF">HKBW3S06_01150</name>
    <name evidence="2" type="ORF">HKBW3S25_01211</name>
</gene>
<evidence type="ECO:0000313" key="2">
    <source>
        <dbReference type="EMBL" id="GFP25730.1"/>
    </source>
</evidence>